<dbReference type="AlphaFoldDB" id="A0A5E4N2A1"/>
<dbReference type="Proteomes" id="UP000325440">
    <property type="component" value="Unassembled WGS sequence"/>
</dbReference>
<protein>
    <submittedName>
        <fullName evidence="1">Uncharacterized protein</fullName>
    </submittedName>
</protein>
<evidence type="ECO:0000313" key="1">
    <source>
        <dbReference type="EMBL" id="VVC38803.1"/>
    </source>
</evidence>
<proteinExistence type="predicted"/>
<feature type="non-terminal residue" evidence="1">
    <location>
        <position position="1"/>
    </location>
</feature>
<dbReference type="OrthoDB" id="6608194at2759"/>
<gene>
    <name evidence="1" type="ORF">CINCED_3A001666</name>
</gene>
<evidence type="ECO:0000313" key="2">
    <source>
        <dbReference type="Proteomes" id="UP000325440"/>
    </source>
</evidence>
<keyword evidence="2" id="KW-1185">Reference proteome</keyword>
<accession>A0A5E4N2A1</accession>
<reference evidence="1 2" key="1">
    <citation type="submission" date="2019-08" db="EMBL/GenBank/DDBJ databases">
        <authorList>
            <person name="Alioto T."/>
            <person name="Alioto T."/>
            <person name="Gomez Garrido J."/>
        </authorList>
    </citation>
    <scope>NUCLEOTIDE SEQUENCE [LARGE SCALE GENOMIC DNA]</scope>
</reference>
<dbReference type="EMBL" id="CABPRJ010001500">
    <property type="protein sequence ID" value="VVC38803.1"/>
    <property type="molecule type" value="Genomic_DNA"/>
</dbReference>
<sequence>SDTRSEAGLTNLKSKGFLIHPNYTVFTLVSAIEEEFIQYCDVPEVFDKTIQFLLTLFLPGPVR</sequence>
<name>A0A5E4N2A1_9HEMI</name>
<organism evidence="1 2">
    <name type="scientific">Cinara cedri</name>
    <dbReference type="NCBI Taxonomy" id="506608"/>
    <lineage>
        <taxon>Eukaryota</taxon>
        <taxon>Metazoa</taxon>
        <taxon>Ecdysozoa</taxon>
        <taxon>Arthropoda</taxon>
        <taxon>Hexapoda</taxon>
        <taxon>Insecta</taxon>
        <taxon>Pterygota</taxon>
        <taxon>Neoptera</taxon>
        <taxon>Paraneoptera</taxon>
        <taxon>Hemiptera</taxon>
        <taxon>Sternorrhyncha</taxon>
        <taxon>Aphidomorpha</taxon>
        <taxon>Aphidoidea</taxon>
        <taxon>Aphididae</taxon>
        <taxon>Lachninae</taxon>
        <taxon>Cinara</taxon>
    </lineage>
</organism>